<name>A0A5C3EQL2_9BASI</name>
<feature type="compositionally biased region" description="Acidic residues" evidence="1">
    <location>
        <begin position="286"/>
        <end position="309"/>
    </location>
</feature>
<evidence type="ECO:0000256" key="1">
    <source>
        <dbReference type="SAM" id="MobiDB-lite"/>
    </source>
</evidence>
<sequence length="1128" mass="117267">MSTNDVAAVAPAALALHRIRYLDWSPSTITSLAVSPVYRAASASSSASSSRGILAIGRQNGDIELCVWLENRAAHKAEVLHRSFHTYAKGWIVHTLLPGQLNSKIEQLAFANPPVEGDNGVHKLRLFSISGGAIVTEHFLPADIAILGAKSNNGSRSNTSSGNLGGLSTLFPGRADKSSADQHVPGAIRTVPSLGGAVWSMAVSPTGRYLAIGCEDGHARIIDLVDNKFEHLASSSNRGADVSARLGKAQGRIISLAWGPPKRASRAATTANGGSAQSKQQKEGDSSDSDSDSDSSDSDSDDDDDDDAAESGWKETFLVGGLGNSSAAVWDVASGRIASKLTVQKARSEATIVWCVATLPDGTIVTGDSTGRVTLFDAKTRVPIPGATFRSHTSGADVLSLCVGPDGKSLYSAGVDQKVAEYALVASASSKRGRWVQIAARRLHAHDIRSLAIDPPYDPMLSVDALAQGVGTAVGKLPILLSGGVDFNLILTPASPPSGLTMALAAGAAAGLPNSNKRKKNPLMSAAEQEQALINPISSNAVTTFADSTQRRIPFVPSTARSGSVGGGSVATVCRGKGWIVLRREHSIGIWDLGIKDENHGGLNELGEEASAVPPQWTKLLEMELKVNSNLCSVAVSPNGKFLAASDMYETKLFALRERISQQHQTDLEPRKVKSFASVFGHDDDVAPGASALSFSPDSSRLVLASWSGSYVHVVELPSAEAGASAGTCRLLRSFGQHRQRPGSASVGDVGASSNNPQGRQLAGRNGVAASKQNGSNGQGHGNGSGSGSGDDAGHPARADDETGRRNSARGGQSDRVERSTSSLIHHVQISSDGAWLSTISSDLQHHVFSLDSLTFERTLPSPHALPSGSSFHPSTHAARSSMLTLVFSDNKIEFWDVESGKELSSIAHLDTASSGDGSLGGSSGEKRKAGGGALAKRAGQGPRAEWEAQMANLKLRVQERLMSIRESAIGAVWVGKPDDGGIKETLVVWGPTWICTARHDAQSTTSPAAPAAASNGGSASVSRPAAAQDGDGDVEMADLPGSTSGAVSGTGPAAATAAAGVPGAGPGRGGGWHIKHTHKYQPLLLVDSIATGRGQVKKDDLVVVERPFYELARNLPPAFHRGARYGA</sequence>
<dbReference type="GO" id="GO:0030686">
    <property type="term" value="C:90S preribosome"/>
    <property type="evidence" value="ECO:0007669"/>
    <property type="project" value="InterPro"/>
</dbReference>
<dbReference type="GO" id="GO:0034455">
    <property type="term" value="C:t-UTP complex"/>
    <property type="evidence" value="ECO:0007669"/>
    <property type="project" value="TreeGrafter"/>
</dbReference>
<dbReference type="PANTHER" id="PTHR44163">
    <property type="entry name" value="U3 SMALL NUCLEOLAR RNA-ASSOCIATED PROTEIN 4 HOMOLOG"/>
    <property type="match status" value="1"/>
</dbReference>
<dbReference type="PANTHER" id="PTHR44163:SF1">
    <property type="entry name" value="U3 SMALL NUCLEOLAR RNA-ASSOCIATED PROTEIN 4 HOMOLOG"/>
    <property type="match status" value="1"/>
</dbReference>
<reference evidence="2 3" key="1">
    <citation type="submission" date="2018-03" db="EMBL/GenBank/DDBJ databases">
        <authorList>
            <person name="Guldener U."/>
        </authorList>
    </citation>
    <scope>NUCLEOTIDE SEQUENCE [LARGE SCALE GENOMIC DNA]</scope>
    <source>
        <strain evidence="2 3">DAOM196992</strain>
    </source>
</reference>
<dbReference type="AlphaFoldDB" id="A0A5C3EQL2"/>
<dbReference type="OrthoDB" id="8883818at2759"/>
<feature type="region of interest" description="Disordered" evidence="1">
    <location>
        <begin position="911"/>
        <end position="945"/>
    </location>
</feature>
<dbReference type="GO" id="GO:0000462">
    <property type="term" value="P:maturation of SSU-rRNA from tricistronic rRNA transcript (SSU-rRNA, 5.8S rRNA, LSU-rRNA)"/>
    <property type="evidence" value="ECO:0007669"/>
    <property type="project" value="InterPro"/>
</dbReference>
<feature type="compositionally biased region" description="Gly residues" evidence="1">
    <location>
        <begin position="777"/>
        <end position="791"/>
    </location>
</feature>
<feature type="region of interest" description="Disordered" evidence="1">
    <location>
        <begin position="1006"/>
        <end position="1074"/>
    </location>
</feature>
<feature type="region of interest" description="Disordered" evidence="1">
    <location>
        <begin position="737"/>
        <end position="823"/>
    </location>
</feature>
<dbReference type="GO" id="GO:0032040">
    <property type="term" value="C:small-subunit processome"/>
    <property type="evidence" value="ECO:0007669"/>
    <property type="project" value="TreeGrafter"/>
</dbReference>
<dbReference type="Gene3D" id="2.130.10.10">
    <property type="entry name" value="YVTN repeat-like/Quinoprotein amine dehydrogenase"/>
    <property type="match status" value="4"/>
</dbReference>
<evidence type="ECO:0000313" key="2">
    <source>
        <dbReference type="EMBL" id="SPO34593.1"/>
    </source>
</evidence>
<feature type="compositionally biased region" description="Gly residues" evidence="1">
    <location>
        <begin position="1063"/>
        <end position="1073"/>
    </location>
</feature>
<dbReference type="InterPro" id="IPR036322">
    <property type="entry name" value="WD40_repeat_dom_sf"/>
</dbReference>
<dbReference type="EMBL" id="OOIP01000001">
    <property type="protein sequence ID" value="SPO34593.1"/>
    <property type="molecule type" value="Genomic_DNA"/>
</dbReference>
<accession>A0A5C3EQL2</accession>
<proteinExistence type="predicted"/>
<organism evidence="2 3">
    <name type="scientific">Pseudozyma flocculosa</name>
    <dbReference type="NCBI Taxonomy" id="84751"/>
    <lineage>
        <taxon>Eukaryota</taxon>
        <taxon>Fungi</taxon>
        <taxon>Dikarya</taxon>
        <taxon>Basidiomycota</taxon>
        <taxon>Ustilaginomycotina</taxon>
        <taxon>Ustilaginomycetes</taxon>
        <taxon>Ustilaginales</taxon>
        <taxon>Ustilaginaceae</taxon>
        <taxon>Pseudozyma</taxon>
    </lineage>
</organism>
<feature type="compositionally biased region" description="Low complexity" evidence="1">
    <location>
        <begin position="743"/>
        <end position="754"/>
    </location>
</feature>
<dbReference type="Pfam" id="PF00400">
    <property type="entry name" value="WD40"/>
    <property type="match status" value="2"/>
</dbReference>
<dbReference type="SUPFAM" id="SSF50978">
    <property type="entry name" value="WD40 repeat-like"/>
    <property type="match status" value="2"/>
</dbReference>
<feature type="region of interest" description="Disordered" evidence="1">
    <location>
        <begin position="257"/>
        <end position="309"/>
    </location>
</feature>
<feature type="compositionally biased region" description="Basic and acidic residues" evidence="1">
    <location>
        <begin position="792"/>
        <end position="805"/>
    </location>
</feature>
<feature type="compositionally biased region" description="Low complexity" evidence="1">
    <location>
        <begin position="1006"/>
        <end position="1023"/>
    </location>
</feature>
<dbReference type="InterPro" id="IPR015943">
    <property type="entry name" value="WD40/YVTN_repeat-like_dom_sf"/>
</dbReference>
<keyword evidence="3" id="KW-1185">Reference proteome</keyword>
<evidence type="ECO:0000313" key="3">
    <source>
        <dbReference type="Proteomes" id="UP000323386"/>
    </source>
</evidence>
<dbReference type="GO" id="GO:0003723">
    <property type="term" value="F:RNA binding"/>
    <property type="evidence" value="ECO:0007669"/>
    <property type="project" value="TreeGrafter"/>
</dbReference>
<dbReference type="InterPro" id="IPR046351">
    <property type="entry name" value="UTP4"/>
</dbReference>
<dbReference type="Proteomes" id="UP000323386">
    <property type="component" value="Unassembled WGS sequence"/>
</dbReference>
<feature type="compositionally biased region" description="Polar residues" evidence="1">
    <location>
        <begin position="267"/>
        <end position="279"/>
    </location>
</feature>
<feature type="compositionally biased region" description="Low complexity" evidence="1">
    <location>
        <begin position="1042"/>
        <end position="1062"/>
    </location>
</feature>
<gene>
    <name evidence="2" type="ORF">PSFLO_00064</name>
</gene>
<protein>
    <submittedName>
        <fullName evidence="2">Related to UTP4 - U3 snoRNP protein</fullName>
    </submittedName>
</protein>
<dbReference type="SMART" id="SM00320">
    <property type="entry name" value="WD40"/>
    <property type="match status" value="6"/>
</dbReference>
<dbReference type="InterPro" id="IPR001680">
    <property type="entry name" value="WD40_rpt"/>
</dbReference>